<dbReference type="RefSeq" id="WP_110987281.1">
    <property type="nucleotide sequence ID" value="NZ_CAWNWM010000011.1"/>
</dbReference>
<reference evidence="2 3" key="1">
    <citation type="journal article" date="2018" name="Sci. Rep.">
        <title>A novel species of the marine cyanobacterium Acaryochloris with a unique pigment content and lifestyle.</title>
        <authorList>
            <person name="Partensky F."/>
            <person name="Six C."/>
            <person name="Ratin M."/>
            <person name="Garczarek L."/>
            <person name="Vaulot D."/>
            <person name="Probert I."/>
            <person name="Calteau A."/>
            <person name="Gourvil P."/>
            <person name="Marie D."/>
            <person name="Grebert T."/>
            <person name="Bouchier C."/>
            <person name="Le Panse S."/>
            <person name="Gachenot M."/>
            <person name="Rodriguez F."/>
            <person name="Garrido J.L."/>
        </authorList>
    </citation>
    <scope>NUCLEOTIDE SEQUENCE [LARGE SCALE GENOMIC DNA]</scope>
    <source>
        <strain evidence="2 3">RCC1774</strain>
    </source>
</reference>
<protein>
    <recommendedName>
        <fullName evidence="1">N-acetyltransferase domain-containing protein</fullName>
    </recommendedName>
</protein>
<dbReference type="Proteomes" id="UP000248857">
    <property type="component" value="Unassembled WGS sequence"/>
</dbReference>
<dbReference type="SUPFAM" id="SSF55729">
    <property type="entry name" value="Acyl-CoA N-acyltransferases (Nat)"/>
    <property type="match status" value="1"/>
</dbReference>
<accession>A0A2W1JLI0</accession>
<dbReference type="Gene3D" id="3.40.630.30">
    <property type="match status" value="1"/>
</dbReference>
<feature type="domain" description="N-acetyltransferase" evidence="1">
    <location>
        <begin position="1"/>
        <end position="123"/>
    </location>
</feature>
<evidence type="ECO:0000313" key="2">
    <source>
        <dbReference type="EMBL" id="PZD72305.1"/>
    </source>
</evidence>
<evidence type="ECO:0000259" key="1">
    <source>
        <dbReference type="PROSITE" id="PS51186"/>
    </source>
</evidence>
<dbReference type="Pfam" id="PF13508">
    <property type="entry name" value="Acetyltransf_7"/>
    <property type="match status" value="1"/>
</dbReference>
<proteinExistence type="predicted"/>
<gene>
    <name evidence="2" type="ORF">C1752_03892</name>
</gene>
<dbReference type="PROSITE" id="PS51186">
    <property type="entry name" value="GNAT"/>
    <property type="match status" value="1"/>
</dbReference>
<organism evidence="2 3">
    <name type="scientific">Acaryochloris thomasi RCC1774</name>
    <dbReference type="NCBI Taxonomy" id="1764569"/>
    <lineage>
        <taxon>Bacteria</taxon>
        <taxon>Bacillati</taxon>
        <taxon>Cyanobacteriota</taxon>
        <taxon>Cyanophyceae</taxon>
        <taxon>Acaryochloridales</taxon>
        <taxon>Acaryochloridaceae</taxon>
        <taxon>Acaryochloris</taxon>
        <taxon>Acaryochloris thomasi</taxon>
    </lineage>
</organism>
<keyword evidence="3" id="KW-1185">Reference proteome</keyword>
<dbReference type="GO" id="GO:0016747">
    <property type="term" value="F:acyltransferase activity, transferring groups other than amino-acyl groups"/>
    <property type="evidence" value="ECO:0007669"/>
    <property type="project" value="InterPro"/>
</dbReference>
<comment type="caution">
    <text evidence="2">The sequence shown here is derived from an EMBL/GenBank/DDBJ whole genome shotgun (WGS) entry which is preliminary data.</text>
</comment>
<dbReference type="AlphaFoldDB" id="A0A2W1JLI0"/>
<sequence>MPIIRVAELHEISAIRLFYSRCDYGGGIEAGDQLFVAQANGEIVGAVRLCPGNDFIVLRGMQVLSTFQGRGIGTELLQTCAQKLADHVCYCLPWRHLHSFYNQAGFYTLSPAEAPDLMRERFDAYTDKGLNVLLMCRCPSFDGETGHSYTL</sequence>
<dbReference type="EMBL" id="PQWO01000011">
    <property type="protein sequence ID" value="PZD72305.1"/>
    <property type="molecule type" value="Genomic_DNA"/>
</dbReference>
<dbReference type="CDD" id="cd04301">
    <property type="entry name" value="NAT_SF"/>
    <property type="match status" value="1"/>
</dbReference>
<name>A0A2W1JLI0_9CYAN</name>
<dbReference type="OrthoDB" id="512166at2"/>
<dbReference type="InterPro" id="IPR000182">
    <property type="entry name" value="GNAT_dom"/>
</dbReference>
<evidence type="ECO:0000313" key="3">
    <source>
        <dbReference type="Proteomes" id="UP000248857"/>
    </source>
</evidence>
<dbReference type="InterPro" id="IPR016181">
    <property type="entry name" value="Acyl_CoA_acyltransferase"/>
</dbReference>